<feature type="domain" description="Membrane transport protein MMPL" evidence="8">
    <location>
        <begin position="16"/>
        <end position="119"/>
    </location>
</feature>
<evidence type="ECO:0000313" key="9">
    <source>
        <dbReference type="EMBL" id="QRP69727.1"/>
    </source>
</evidence>
<name>A0AAX1L6T5_9CORY</name>
<comment type="similarity">
    <text evidence="2">Belongs to the resistance-nodulation-cell division (RND) (TC 2.A.6) family. MmpL subfamily.</text>
</comment>
<evidence type="ECO:0000256" key="1">
    <source>
        <dbReference type="ARBA" id="ARBA00004651"/>
    </source>
</evidence>
<accession>A0AAX1L6T5</accession>
<comment type="subcellular location">
    <subcellularLocation>
        <location evidence="1">Cell membrane</location>
        <topology evidence="1">Multi-pass membrane protein</topology>
    </subcellularLocation>
</comment>
<dbReference type="InterPro" id="IPR050545">
    <property type="entry name" value="Mycobact_MmpL"/>
</dbReference>
<dbReference type="Proteomes" id="UP000617681">
    <property type="component" value="Chromosome"/>
</dbReference>
<dbReference type="Pfam" id="PF03176">
    <property type="entry name" value="MMPL"/>
    <property type="match status" value="1"/>
</dbReference>
<dbReference type="EMBL" id="CP069534">
    <property type="protein sequence ID" value="QRP69727.1"/>
    <property type="molecule type" value="Genomic_DNA"/>
</dbReference>
<gene>
    <name evidence="9" type="ORF">I6J21_07830</name>
</gene>
<organism evidence="9 10">
    <name type="scientific">Corynebacterium glucuronolyticum</name>
    <dbReference type="NCBI Taxonomy" id="39791"/>
    <lineage>
        <taxon>Bacteria</taxon>
        <taxon>Bacillati</taxon>
        <taxon>Actinomycetota</taxon>
        <taxon>Actinomycetes</taxon>
        <taxon>Mycobacteriales</taxon>
        <taxon>Corynebacteriaceae</taxon>
        <taxon>Corynebacterium</taxon>
    </lineage>
</organism>
<feature type="transmembrane region" description="Helical" evidence="7">
    <location>
        <begin position="20"/>
        <end position="38"/>
    </location>
</feature>
<keyword evidence="6 7" id="KW-0472">Membrane</keyword>
<dbReference type="GO" id="GO:0005886">
    <property type="term" value="C:plasma membrane"/>
    <property type="evidence" value="ECO:0007669"/>
    <property type="project" value="UniProtKB-SubCell"/>
</dbReference>
<feature type="transmembrane region" description="Helical" evidence="7">
    <location>
        <begin position="45"/>
        <end position="68"/>
    </location>
</feature>
<evidence type="ECO:0000259" key="8">
    <source>
        <dbReference type="Pfam" id="PF03176"/>
    </source>
</evidence>
<dbReference type="SUPFAM" id="SSF82866">
    <property type="entry name" value="Multidrug efflux transporter AcrB transmembrane domain"/>
    <property type="match status" value="1"/>
</dbReference>
<evidence type="ECO:0000256" key="6">
    <source>
        <dbReference type="ARBA" id="ARBA00023136"/>
    </source>
</evidence>
<keyword evidence="4 7" id="KW-0812">Transmembrane</keyword>
<evidence type="ECO:0000256" key="5">
    <source>
        <dbReference type="ARBA" id="ARBA00022989"/>
    </source>
</evidence>
<dbReference type="Gene3D" id="1.20.1640.10">
    <property type="entry name" value="Multidrug efflux transporter AcrB transmembrane domain"/>
    <property type="match status" value="1"/>
</dbReference>
<evidence type="ECO:0000313" key="10">
    <source>
        <dbReference type="Proteomes" id="UP000617681"/>
    </source>
</evidence>
<evidence type="ECO:0000256" key="3">
    <source>
        <dbReference type="ARBA" id="ARBA00022475"/>
    </source>
</evidence>
<evidence type="ECO:0000256" key="4">
    <source>
        <dbReference type="ARBA" id="ARBA00022692"/>
    </source>
</evidence>
<dbReference type="PANTHER" id="PTHR33406:SF6">
    <property type="entry name" value="MEMBRANE PROTEIN YDGH-RELATED"/>
    <property type="match status" value="1"/>
</dbReference>
<evidence type="ECO:0000256" key="7">
    <source>
        <dbReference type="SAM" id="Phobius"/>
    </source>
</evidence>
<feature type="transmembrane region" description="Helical" evidence="7">
    <location>
        <begin position="80"/>
        <end position="99"/>
    </location>
</feature>
<dbReference type="AlphaFoldDB" id="A0AAX1L6T5"/>
<evidence type="ECO:0000256" key="2">
    <source>
        <dbReference type="ARBA" id="ARBA00010157"/>
    </source>
</evidence>
<protein>
    <submittedName>
        <fullName evidence="9">MMPL family transporter</fullName>
    </submittedName>
</protein>
<keyword evidence="3" id="KW-1003">Cell membrane</keyword>
<proteinExistence type="inferred from homology"/>
<sequence>MGFAPRCEDSGELALVFEGASFLLLSVTGIIVALLLIVTYKSPILWIIPLLVIGIGDRLAATVFTWVLGPLGIVWDESTAGILSALVFGAGTNYALLLISRYRDELLRHEDRYEAMAAA</sequence>
<reference evidence="9" key="1">
    <citation type="submission" date="2021-02" db="EMBL/GenBank/DDBJ databases">
        <title>FDA dAtabase for Regulatory Grade micrObial Sequences (FDA-ARGOS): Supporting development and validation of Infectious Disease Dx tests.</title>
        <authorList>
            <person name="Sproer C."/>
            <person name="Gronow S."/>
            <person name="Severitt S."/>
            <person name="Schroder I."/>
            <person name="Tallon L."/>
            <person name="Sadzewicz L."/>
            <person name="Zhao X."/>
            <person name="Boylan J."/>
            <person name="Ott S."/>
            <person name="Bowen H."/>
            <person name="Vavikolanu K."/>
            <person name="Mehta A."/>
            <person name="Aluvathingal J."/>
            <person name="Nadendla S."/>
            <person name="Lowell S."/>
            <person name="Myers T."/>
            <person name="Yan Y."/>
            <person name="Sichtig H."/>
        </authorList>
    </citation>
    <scope>NUCLEOTIDE SEQUENCE</scope>
    <source>
        <strain evidence="9">FDAARGOS_1191</strain>
    </source>
</reference>
<keyword evidence="5 7" id="KW-1133">Transmembrane helix</keyword>
<dbReference type="PANTHER" id="PTHR33406">
    <property type="entry name" value="MEMBRANE PROTEIN MJ1562-RELATED"/>
    <property type="match status" value="1"/>
</dbReference>
<dbReference type="InterPro" id="IPR004869">
    <property type="entry name" value="MMPL_dom"/>
</dbReference>